<dbReference type="InterPro" id="IPR011990">
    <property type="entry name" value="TPR-like_helical_dom_sf"/>
</dbReference>
<protein>
    <recommendedName>
        <fullName evidence="3">Tetratricopeptide repeat protein</fullName>
    </recommendedName>
</protein>
<dbReference type="AlphaFoldDB" id="A0A9R1C9U0"/>
<gene>
    <name evidence="1" type="ORF">PRLR5076_15320</name>
</gene>
<sequence>MVLVSVSAVAQKKQISQARDYIKSGKNLDKAESILRTQLADSAQRNNLKVWQLLMDALTAQYEHGNEQLYLKQKYDTLTFFTTARKLFEAGESMDSVDMQPDDEGRVHTKYRARNAAYLVRILPNLYYGGVFLVNKKNYKLAYDYFDHYLSVSLKPLFTGMRIDSTSSMGVSAAYWTMYCGFKMGSAPLIMRHHQLAEKDTSQLAFVMQYEAEAYEIMNDTQKYVDCLRKGFNRYPKFPFFFPRLMEYYDKTMQNDSALALVNRALSVDSTSQFYRYAKSSVYLNMGRYEDCIDICDKLIKENENLADAYYNAGLSYFNMAIELDKMRQESRYNRRRILELYNKALPYLETYRKLAPDRQDNWISPLYTIYLNLNMGKKFDEIDNIRNEYKRNHK</sequence>
<dbReference type="Gene3D" id="1.25.40.10">
    <property type="entry name" value="Tetratricopeptide repeat domain"/>
    <property type="match status" value="1"/>
</dbReference>
<proteinExistence type="predicted"/>
<dbReference type="EMBL" id="BPUB01000001">
    <property type="protein sequence ID" value="GJG58681.1"/>
    <property type="molecule type" value="Genomic_DNA"/>
</dbReference>
<comment type="caution">
    <text evidence="1">The sequence shown here is derived from an EMBL/GenBank/DDBJ whole genome shotgun (WGS) entry which is preliminary data.</text>
</comment>
<reference evidence="1" key="1">
    <citation type="journal article" date="2022" name="Int. J. Syst. Evol. Microbiol.">
        <title>Prevotella lacticifex sp. nov., isolated from the rumen of cows.</title>
        <authorList>
            <person name="Shinkai T."/>
            <person name="Ikeyama N."/>
            <person name="Kumagai M."/>
            <person name="Ohmori H."/>
            <person name="Sakamoto M."/>
            <person name="Ohkuma M."/>
            <person name="Mitsumori M."/>
        </authorList>
    </citation>
    <scope>NUCLEOTIDE SEQUENCE</scope>
    <source>
        <strain evidence="1">R5076</strain>
    </source>
</reference>
<name>A0A9R1C9U0_9BACT</name>
<keyword evidence="2" id="KW-1185">Reference proteome</keyword>
<evidence type="ECO:0000313" key="2">
    <source>
        <dbReference type="Proteomes" id="UP000825483"/>
    </source>
</evidence>
<evidence type="ECO:0000313" key="1">
    <source>
        <dbReference type="EMBL" id="GJG58681.1"/>
    </source>
</evidence>
<dbReference type="SUPFAM" id="SSF48452">
    <property type="entry name" value="TPR-like"/>
    <property type="match status" value="1"/>
</dbReference>
<evidence type="ECO:0008006" key="3">
    <source>
        <dbReference type="Google" id="ProtNLM"/>
    </source>
</evidence>
<accession>A0A9R1C9U0</accession>
<organism evidence="1 2">
    <name type="scientific">Prevotella lacticifex</name>
    <dbReference type="NCBI Taxonomy" id="2854755"/>
    <lineage>
        <taxon>Bacteria</taxon>
        <taxon>Pseudomonadati</taxon>
        <taxon>Bacteroidota</taxon>
        <taxon>Bacteroidia</taxon>
        <taxon>Bacteroidales</taxon>
        <taxon>Prevotellaceae</taxon>
        <taxon>Prevotella</taxon>
    </lineage>
</organism>
<dbReference type="Proteomes" id="UP000825483">
    <property type="component" value="Unassembled WGS sequence"/>
</dbReference>